<proteinExistence type="predicted"/>
<evidence type="ECO:0000256" key="2">
    <source>
        <dbReference type="ARBA" id="ARBA00034103"/>
    </source>
</evidence>
<dbReference type="InterPro" id="IPR000008">
    <property type="entry name" value="C2_dom"/>
</dbReference>
<evidence type="ECO:0000256" key="3">
    <source>
        <dbReference type="SAM" id="MobiDB-lite"/>
    </source>
</evidence>
<name>A0A182SFY7_9DIPT</name>
<keyword evidence="1" id="KW-0770">Synapse</keyword>
<protein>
    <recommendedName>
        <fullName evidence="4">C2 domain-containing protein</fullName>
    </recommendedName>
</protein>
<feature type="compositionally biased region" description="Gly residues" evidence="3">
    <location>
        <begin position="304"/>
        <end position="322"/>
    </location>
</feature>
<evidence type="ECO:0000313" key="6">
    <source>
        <dbReference type="Proteomes" id="UP000075901"/>
    </source>
</evidence>
<accession>A0A182SFY7</accession>
<dbReference type="PROSITE" id="PS50004">
    <property type="entry name" value="C2"/>
    <property type="match status" value="1"/>
</dbReference>
<dbReference type="GO" id="GO:0042391">
    <property type="term" value="P:regulation of membrane potential"/>
    <property type="evidence" value="ECO:0007669"/>
    <property type="project" value="TreeGrafter"/>
</dbReference>
<dbReference type="AlphaFoldDB" id="A0A182SFY7"/>
<dbReference type="Gene3D" id="2.60.40.150">
    <property type="entry name" value="C2 domain"/>
    <property type="match status" value="1"/>
</dbReference>
<evidence type="ECO:0000313" key="5">
    <source>
        <dbReference type="EnsemblMetazoa" id="AMAM006021-PA"/>
    </source>
</evidence>
<reference evidence="5" key="2">
    <citation type="submission" date="2020-05" db="UniProtKB">
        <authorList>
            <consortium name="EnsemblMetazoa"/>
        </authorList>
    </citation>
    <scope>IDENTIFICATION</scope>
    <source>
        <strain evidence="5">maculatus3</strain>
    </source>
</reference>
<dbReference type="GO" id="GO:0050806">
    <property type="term" value="P:positive regulation of synaptic transmission"/>
    <property type="evidence" value="ECO:0007669"/>
    <property type="project" value="TreeGrafter"/>
</dbReference>
<dbReference type="InterPro" id="IPR039032">
    <property type="entry name" value="Rim-like"/>
</dbReference>
<dbReference type="VEuPathDB" id="VectorBase:AMAM006021"/>
<dbReference type="GO" id="GO:0042734">
    <property type="term" value="C:presynaptic membrane"/>
    <property type="evidence" value="ECO:0007669"/>
    <property type="project" value="TreeGrafter"/>
</dbReference>
<evidence type="ECO:0000256" key="1">
    <source>
        <dbReference type="ARBA" id="ARBA00023018"/>
    </source>
</evidence>
<dbReference type="GO" id="GO:0048791">
    <property type="term" value="P:calcium ion-regulated exocytosis of neurotransmitter"/>
    <property type="evidence" value="ECO:0007669"/>
    <property type="project" value="TreeGrafter"/>
</dbReference>
<dbReference type="SUPFAM" id="SSF49562">
    <property type="entry name" value="C2 domain (Calcium/lipid-binding domain, CaLB)"/>
    <property type="match status" value="1"/>
</dbReference>
<feature type="domain" description="C2" evidence="4">
    <location>
        <begin position="20"/>
        <end position="145"/>
    </location>
</feature>
<dbReference type="FunFam" id="2.60.40.150:FF:000202">
    <property type="entry name" value="Uncharacterized protein, isoform B"/>
    <property type="match status" value="1"/>
</dbReference>
<reference evidence="6" key="1">
    <citation type="submission" date="2013-09" db="EMBL/GenBank/DDBJ databases">
        <title>The Genome Sequence of Anopheles maculatus species B.</title>
        <authorList>
            <consortium name="The Broad Institute Genomics Platform"/>
            <person name="Neafsey D.E."/>
            <person name="Besansky N."/>
            <person name="Howell P."/>
            <person name="Walton C."/>
            <person name="Young S.K."/>
            <person name="Zeng Q."/>
            <person name="Gargeya S."/>
            <person name="Fitzgerald M."/>
            <person name="Haas B."/>
            <person name="Abouelleil A."/>
            <person name="Allen A.W."/>
            <person name="Alvarado L."/>
            <person name="Arachchi H.M."/>
            <person name="Berlin A.M."/>
            <person name="Chapman S.B."/>
            <person name="Gainer-Dewar J."/>
            <person name="Goldberg J."/>
            <person name="Griggs A."/>
            <person name="Gujja S."/>
            <person name="Hansen M."/>
            <person name="Howarth C."/>
            <person name="Imamovic A."/>
            <person name="Ireland A."/>
            <person name="Larimer J."/>
            <person name="McCowan C."/>
            <person name="Murphy C."/>
            <person name="Pearson M."/>
            <person name="Poon T.W."/>
            <person name="Priest M."/>
            <person name="Roberts A."/>
            <person name="Saif S."/>
            <person name="Shea T."/>
            <person name="Sisk P."/>
            <person name="Sykes S."/>
            <person name="Wortman J."/>
            <person name="Nusbaum C."/>
            <person name="Birren B."/>
        </authorList>
    </citation>
    <scope>NUCLEOTIDE SEQUENCE [LARGE SCALE GENOMIC DNA]</scope>
    <source>
        <strain evidence="6">maculatus3</strain>
    </source>
</reference>
<evidence type="ECO:0000259" key="4">
    <source>
        <dbReference type="PROSITE" id="PS50004"/>
    </source>
</evidence>
<dbReference type="GO" id="GO:0031267">
    <property type="term" value="F:small GTPase binding"/>
    <property type="evidence" value="ECO:0007669"/>
    <property type="project" value="InterPro"/>
</dbReference>
<dbReference type="EnsemblMetazoa" id="AMAM006021-RA">
    <property type="protein sequence ID" value="AMAM006021-PA"/>
    <property type="gene ID" value="AMAM006021"/>
</dbReference>
<dbReference type="Proteomes" id="UP000075901">
    <property type="component" value="Unassembled WGS sequence"/>
</dbReference>
<dbReference type="SMART" id="SM00239">
    <property type="entry name" value="C2"/>
    <property type="match status" value="1"/>
</dbReference>
<organism evidence="5 6">
    <name type="scientific">Anopheles maculatus</name>
    <dbReference type="NCBI Taxonomy" id="74869"/>
    <lineage>
        <taxon>Eukaryota</taxon>
        <taxon>Metazoa</taxon>
        <taxon>Ecdysozoa</taxon>
        <taxon>Arthropoda</taxon>
        <taxon>Hexapoda</taxon>
        <taxon>Insecta</taxon>
        <taxon>Pterygota</taxon>
        <taxon>Neoptera</taxon>
        <taxon>Endopterygota</taxon>
        <taxon>Diptera</taxon>
        <taxon>Nematocera</taxon>
        <taxon>Culicoidea</taxon>
        <taxon>Culicidae</taxon>
        <taxon>Anophelinae</taxon>
        <taxon>Anopheles</taxon>
        <taxon>Anopheles maculatus group</taxon>
    </lineage>
</organism>
<comment type="subcellular location">
    <subcellularLocation>
        <location evidence="2">Synapse</location>
    </subcellularLocation>
</comment>
<dbReference type="InterPro" id="IPR035892">
    <property type="entry name" value="C2_domain_sf"/>
</dbReference>
<feature type="compositionally biased region" description="Polar residues" evidence="3">
    <location>
        <begin position="172"/>
        <end position="185"/>
    </location>
</feature>
<dbReference type="GO" id="GO:0044325">
    <property type="term" value="F:transmembrane transporter binding"/>
    <property type="evidence" value="ECO:0007669"/>
    <property type="project" value="TreeGrafter"/>
</dbReference>
<keyword evidence="6" id="KW-1185">Reference proteome</keyword>
<feature type="region of interest" description="Disordered" evidence="3">
    <location>
        <begin position="150"/>
        <end position="188"/>
    </location>
</feature>
<feature type="region of interest" description="Disordered" evidence="3">
    <location>
        <begin position="251"/>
        <end position="349"/>
    </location>
</feature>
<dbReference type="GO" id="GO:0048788">
    <property type="term" value="C:cytoskeleton of presynaptic active zone"/>
    <property type="evidence" value="ECO:0007669"/>
    <property type="project" value="TreeGrafter"/>
</dbReference>
<dbReference type="PANTHER" id="PTHR12157">
    <property type="entry name" value="REGULATING SYNAPTIC MEMBRANE EXOCYTOSIS PROTEIN"/>
    <property type="match status" value="1"/>
</dbReference>
<dbReference type="PANTHER" id="PTHR12157:SF24">
    <property type="entry name" value="FIFE, ISOFORM D"/>
    <property type="match status" value="1"/>
</dbReference>
<dbReference type="Pfam" id="PF00168">
    <property type="entry name" value="C2"/>
    <property type="match status" value="1"/>
</dbReference>
<dbReference type="GO" id="GO:0048167">
    <property type="term" value="P:regulation of synaptic plasticity"/>
    <property type="evidence" value="ECO:0007669"/>
    <property type="project" value="TreeGrafter"/>
</dbReference>
<sequence length="349" mass="38303">MSHRNASSYPMEQIAKGKLVSGRVQVHVYYHGERNELVVSVMAADDLPERDETLGYGMYPEAYASIKLLPKTNESHVAQTEVSTPSLNPIWNATITFPDVFSDNLLDRKIEIVLYDLLPHSEPIFLGECSVKLQKACLDDVAVWYRLEDPNHLRGSGPPPPVGSSRLRRRSTNASQSSIDESSAGSFGRYGSIEGSTRFQRSISDDVDSLDESRYLLHPNWSVSGSRRGSTQSEIQMQTLEVHQIGKDYSKSLPGSRRSSFQDSKDQLTVGPAHYTRRYSTGRTGGTGTSGREDPPARKLSFGGTIGGIGSSGGGGGGGGSGSRTEFMRTMSLSRELDMKNRKKKRLFS</sequence>